<protein>
    <submittedName>
        <fullName evidence="2">Uncharacterized protein</fullName>
    </submittedName>
</protein>
<proteinExistence type="predicted"/>
<evidence type="ECO:0000313" key="2">
    <source>
        <dbReference type="EMBL" id="WMV30609.1"/>
    </source>
</evidence>
<keyword evidence="3" id="KW-1185">Reference proteome</keyword>
<dbReference type="EMBL" id="CP133616">
    <property type="protein sequence ID" value="WMV30609.1"/>
    <property type="molecule type" value="Genomic_DNA"/>
</dbReference>
<name>A0AAF0TSN1_SOLVR</name>
<feature type="compositionally biased region" description="Polar residues" evidence="1">
    <location>
        <begin position="127"/>
        <end position="137"/>
    </location>
</feature>
<dbReference type="Proteomes" id="UP001234989">
    <property type="component" value="Chromosome 5"/>
</dbReference>
<accession>A0AAF0TSN1</accession>
<dbReference type="PANTHER" id="PTHR33710:SF79">
    <property type="entry name" value="OS06G0205337 PROTEIN"/>
    <property type="match status" value="1"/>
</dbReference>
<feature type="region of interest" description="Disordered" evidence="1">
    <location>
        <begin position="120"/>
        <end position="140"/>
    </location>
</feature>
<evidence type="ECO:0000256" key="1">
    <source>
        <dbReference type="SAM" id="MobiDB-lite"/>
    </source>
</evidence>
<dbReference type="Gene3D" id="3.60.10.10">
    <property type="entry name" value="Endonuclease/exonuclease/phosphatase"/>
    <property type="match status" value="1"/>
</dbReference>
<dbReference type="AlphaFoldDB" id="A0AAF0TSN1"/>
<evidence type="ECO:0000313" key="3">
    <source>
        <dbReference type="Proteomes" id="UP001234989"/>
    </source>
</evidence>
<feature type="region of interest" description="Disordered" evidence="1">
    <location>
        <begin position="160"/>
        <end position="183"/>
    </location>
</feature>
<sequence length="383" mass="43667">MAMAWISFLKTGEMRGKCKEKGRASKTISEYINLEQQPLLEKGNAKILSSGKVVGDLGNWIVVKDRRDCPSKSNTSTTVVGELAKEWVAKSFGPVLHGENYKDKEQVGDNITQQNLSKNEASLRGGQESQPNSTLTSPPIEARKMSVEHEGVYNNKEDINIPSSQEEEILGDESADDTKMDTPQSPNEVLHNILTHKESEFEHLQLRDTNFQVEDTEDKIFRDADLSPRSIKSMEYANKGGDFNVVLNGEEKIGGRPVTGNEVEDFHNCIESNDLYQVQFKGSPFTWWNGRADFDCIFERLDRIFVNNMLQDQFNISEVEHLSRNGSDHAPLLFSCENRDSKFIKPFRFLNFWTEHRGFKDVIKINWDDEYSSNSFSGFQEED</sequence>
<organism evidence="2 3">
    <name type="scientific">Solanum verrucosum</name>
    <dbReference type="NCBI Taxonomy" id="315347"/>
    <lineage>
        <taxon>Eukaryota</taxon>
        <taxon>Viridiplantae</taxon>
        <taxon>Streptophyta</taxon>
        <taxon>Embryophyta</taxon>
        <taxon>Tracheophyta</taxon>
        <taxon>Spermatophyta</taxon>
        <taxon>Magnoliopsida</taxon>
        <taxon>eudicotyledons</taxon>
        <taxon>Gunneridae</taxon>
        <taxon>Pentapetalae</taxon>
        <taxon>asterids</taxon>
        <taxon>lamiids</taxon>
        <taxon>Solanales</taxon>
        <taxon>Solanaceae</taxon>
        <taxon>Solanoideae</taxon>
        <taxon>Solaneae</taxon>
        <taxon>Solanum</taxon>
    </lineage>
</organism>
<dbReference type="InterPro" id="IPR036691">
    <property type="entry name" value="Endo/exonu/phosph_ase_sf"/>
</dbReference>
<dbReference type="PANTHER" id="PTHR33710">
    <property type="entry name" value="BNAC02G09200D PROTEIN"/>
    <property type="match status" value="1"/>
</dbReference>
<gene>
    <name evidence="2" type="ORF">MTR67_023994</name>
</gene>
<dbReference type="SUPFAM" id="SSF56219">
    <property type="entry name" value="DNase I-like"/>
    <property type="match status" value="1"/>
</dbReference>
<feature type="compositionally biased region" description="Acidic residues" evidence="1">
    <location>
        <begin position="165"/>
        <end position="175"/>
    </location>
</feature>
<reference evidence="2" key="1">
    <citation type="submission" date="2023-08" db="EMBL/GenBank/DDBJ databases">
        <title>A de novo genome assembly of Solanum verrucosum Schlechtendal, a Mexican diploid species geographically isolated from the other diploid A-genome species in potato relatives.</title>
        <authorList>
            <person name="Hosaka K."/>
        </authorList>
    </citation>
    <scope>NUCLEOTIDE SEQUENCE</scope>
    <source>
        <tissue evidence="2">Young leaves</tissue>
    </source>
</reference>